<sequence>MFHSILLQKTSKDLVDEVVPPVAYHNSRDSVSRKDDGFEQLEHWLVIVGRARDRLNPLGHVIDRNQLAPPQFHHTLGSQCRKRPTRFSSSLTEGLSLEESVRIMTDKREIPYRSGSRFLSQLDLGLGVLYVELDRAIFDVEGIEIESEKGK</sequence>
<gene>
    <name evidence="1" type="ORF">MERR_LOCUS40904</name>
</gene>
<proteinExistence type="predicted"/>
<organism evidence="1 2">
    <name type="scientific">Microthlaspi erraticum</name>
    <dbReference type="NCBI Taxonomy" id="1685480"/>
    <lineage>
        <taxon>Eukaryota</taxon>
        <taxon>Viridiplantae</taxon>
        <taxon>Streptophyta</taxon>
        <taxon>Embryophyta</taxon>
        <taxon>Tracheophyta</taxon>
        <taxon>Spermatophyta</taxon>
        <taxon>Magnoliopsida</taxon>
        <taxon>eudicotyledons</taxon>
        <taxon>Gunneridae</taxon>
        <taxon>Pentapetalae</taxon>
        <taxon>rosids</taxon>
        <taxon>malvids</taxon>
        <taxon>Brassicales</taxon>
        <taxon>Brassicaceae</taxon>
        <taxon>Coluteocarpeae</taxon>
        <taxon>Microthlaspi</taxon>
    </lineage>
</organism>
<evidence type="ECO:0000313" key="1">
    <source>
        <dbReference type="EMBL" id="CAA7053668.1"/>
    </source>
</evidence>
<protein>
    <submittedName>
        <fullName evidence="1">Uncharacterized protein</fullName>
    </submittedName>
</protein>
<keyword evidence="2" id="KW-1185">Reference proteome</keyword>
<comment type="caution">
    <text evidence="1">The sequence shown here is derived from an EMBL/GenBank/DDBJ whole genome shotgun (WGS) entry which is preliminary data.</text>
</comment>
<dbReference type="Proteomes" id="UP000467841">
    <property type="component" value="Unassembled WGS sequence"/>
</dbReference>
<dbReference type="AlphaFoldDB" id="A0A6D2KNZ9"/>
<accession>A0A6D2KNZ9</accession>
<name>A0A6D2KNZ9_9BRAS</name>
<reference evidence="1" key="1">
    <citation type="submission" date="2020-01" db="EMBL/GenBank/DDBJ databases">
        <authorList>
            <person name="Mishra B."/>
        </authorList>
    </citation>
    <scope>NUCLEOTIDE SEQUENCE [LARGE SCALE GENOMIC DNA]</scope>
</reference>
<dbReference type="EMBL" id="CACVBM020001541">
    <property type="protein sequence ID" value="CAA7053668.1"/>
    <property type="molecule type" value="Genomic_DNA"/>
</dbReference>
<evidence type="ECO:0000313" key="2">
    <source>
        <dbReference type="Proteomes" id="UP000467841"/>
    </source>
</evidence>